<protein>
    <submittedName>
        <fullName evidence="6">DUF4870 domain-containing protein</fullName>
    </submittedName>
</protein>
<dbReference type="Proteomes" id="UP000297598">
    <property type="component" value="Unassembled WGS sequence"/>
</dbReference>
<dbReference type="RefSeq" id="WP_135377812.1">
    <property type="nucleotide sequence ID" value="NZ_SRLS01000013.1"/>
</dbReference>
<keyword evidence="2 5" id="KW-0812">Transmembrane</keyword>
<gene>
    <name evidence="6" type="ORF">BJR09_08835</name>
</gene>
<evidence type="ECO:0000256" key="4">
    <source>
        <dbReference type="ARBA" id="ARBA00023136"/>
    </source>
</evidence>
<proteinExistence type="predicted"/>
<sequence>MNLQNQSKNPHAFGDVPQNDRNMAMLIWILSLFTSFIGPLVIWLMKKEESEYINQQGKNYFNYAISYAIYGIASYILIIVLIGYLALFVVAIASLIYCILGIIAMNKGEDYVVPFSLQLIKY</sequence>
<evidence type="ECO:0000256" key="1">
    <source>
        <dbReference type="ARBA" id="ARBA00004141"/>
    </source>
</evidence>
<feature type="transmembrane region" description="Helical" evidence="5">
    <location>
        <begin position="25"/>
        <end position="45"/>
    </location>
</feature>
<keyword evidence="7" id="KW-1185">Reference proteome</keyword>
<evidence type="ECO:0000256" key="2">
    <source>
        <dbReference type="ARBA" id="ARBA00022692"/>
    </source>
</evidence>
<evidence type="ECO:0000256" key="3">
    <source>
        <dbReference type="ARBA" id="ARBA00022989"/>
    </source>
</evidence>
<evidence type="ECO:0000313" key="6">
    <source>
        <dbReference type="EMBL" id="TGE16663.1"/>
    </source>
</evidence>
<accession>A0ABY2KXD6</accession>
<dbReference type="EMBL" id="SRLS01000013">
    <property type="protein sequence ID" value="TGE16663.1"/>
    <property type="molecule type" value="Genomic_DNA"/>
</dbReference>
<dbReference type="Pfam" id="PF09685">
    <property type="entry name" value="MamF_MmsF"/>
    <property type="match status" value="1"/>
</dbReference>
<feature type="transmembrane region" description="Helical" evidence="5">
    <location>
        <begin position="84"/>
        <end position="105"/>
    </location>
</feature>
<dbReference type="InterPro" id="IPR019109">
    <property type="entry name" value="MamF_MmsF"/>
</dbReference>
<comment type="caution">
    <text evidence="6">The sequence shown here is derived from an EMBL/GenBank/DDBJ whole genome shotgun (WGS) entry which is preliminary data.</text>
</comment>
<keyword evidence="3 5" id="KW-1133">Transmembrane helix</keyword>
<comment type="subcellular location">
    <subcellularLocation>
        <location evidence="1">Membrane</location>
        <topology evidence="1">Multi-pass membrane protein</topology>
    </subcellularLocation>
</comment>
<evidence type="ECO:0000256" key="5">
    <source>
        <dbReference type="SAM" id="Phobius"/>
    </source>
</evidence>
<keyword evidence="4 5" id="KW-0472">Membrane</keyword>
<name>A0ABY2KXD6_9STAP</name>
<organism evidence="6 7">
    <name type="scientific">Staphylococcus petrasii</name>
    <dbReference type="NCBI Taxonomy" id="1276936"/>
    <lineage>
        <taxon>Bacteria</taxon>
        <taxon>Bacillati</taxon>
        <taxon>Bacillota</taxon>
        <taxon>Bacilli</taxon>
        <taxon>Bacillales</taxon>
        <taxon>Staphylococcaceae</taxon>
        <taxon>Staphylococcus</taxon>
    </lineage>
</organism>
<reference evidence="6 7" key="1">
    <citation type="submission" date="2019-04" db="EMBL/GenBank/DDBJ databases">
        <title>Genomic characterization of Staphylococcus petrasii strains.</title>
        <authorList>
            <person name="Vrbovska V."/>
            <person name="Kovarovic V."/>
            <person name="Maslanova I."/>
            <person name="Indrakova A."/>
            <person name="Petras P."/>
            <person name="Sedo O."/>
            <person name="Svec P."/>
            <person name="Fisarova L."/>
            <person name="Sedlacek I."/>
            <person name="Doskar J."/>
            <person name="Pantucek R."/>
        </authorList>
    </citation>
    <scope>NUCLEOTIDE SEQUENCE [LARGE SCALE GENOMIC DNA]</scope>
    <source>
        <strain evidence="6 7">P5404</strain>
    </source>
</reference>
<evidence type="ECO:0000313" key="7">
    <source>
        <dbReference type="Proteomes" id="UP000297598"/>
    </source>
</evidence>
<feature type="transmembrane region" description="Helical" evidence="5">
    <location>
        <begin position="60"/>
        <end position="78"/>
    </location>
</feature>